<dbReference type="InterPro" id="IPR006094">
    <property type="entry name" value="Oxid_FAD_bind_N"/>
</dbReference>
<keyword evidence="6 16" id="KW-0132">Cell division</keyword>
<dbReference type="GO" id="GO:0008360">
    <property type="term" value="P:regulation of cell shape"/>
    <property type="evidence" value="ECO:0007669"/>
    <property type="project" value="UniProtKB-KW"/>
</dbReference>
<organism evidence="18">
    <name type="scientific">uncultured delta proteobacterium</name>
    <dbReference type="NCBI Taxonomy" id="34034"/>
    <lineage>
        <taxon>Bacteria</taxon>
        <taxon>Deltaproteobacteria</taxon>
        <taxon>environmental samples</taxon>
    </lineage>
</organism>
<dbReference type="GO" id="GO:0051301">
    <property type="term" value="P:cell division"/>
    <property type="evidence" value="ECO:0007669"/>
    <property type="project" value="UniProtKB-KW"/>
</dbReference>
<dbReference type="GO" id="GO:0008762">
    <property type="term" value="F:UDP-N-acetylmuramate dehydrogenase activity"/>
    <property type="evidence" value="ECO:0007669"/>
    <property type="project" value="UniProtKB-UniRule"/>
</dbReference>
<dbReference type="Gene3D" id="3.90.78.10">
    <property type="entry name" value="UDP-N-acetylenolpyruvoylglucosamine reductase, C-terminal domain"/>
    <property type="match status" value="1"/>
</dbReference>
<dbReference type="EC" id="1.3.1.98" evidence="16"/>
<dbReference type="GO" id="GO:0009252">
    <property type="term" value="P:peptidoglycan biosynthetic process"/>
    <property type="evidence" value="ECO:0007669"/>
    <property type="project" value="UniProtKB-UniRule"/>
</dbReference>
<keyword evidence="9 16" id="KW-0521">NADP</keyword>
<protein>
    <recommendedName>
        <fullName evidence="16">UDP-N-acetylenolpyruvoylglucosamine reductase</fullName>
        <ecNumber evidence="16">1.3.1.98</ecNumber>
    </recommendedName>
    <alternativeName>
        <fullName evidence="16">UDP-N-acetylmuramate dehydrogenase</fullName>
    </alternativeName>
</protein>
<comment type="pathway">
    <text evidence="4 16">Cell wall biogenesis; peptidoglycan biosynthesis.</text>
</comment>
<dbReference type="InterPro" id="IPR036635">
    <property type="entry name" value="MurB_C_sf"/>
</dbReference>
<dbReference type="GO" id="GO:0071555">
    <property type="term" value="P:cell wall organization"/>
    <property type="evidence" value="ECO:0007669"/>
    <property type="project" value="UniProtKB-KW"/>
</dbReference>
<comment type="subcellular location">
    <subcellularLocation>
        <location evidence="3 16">Cytoplasm</location>
    </subcellularLocation>
</comment>
<name>A0A212JHH3_9DELT</name>
<feature type="active site" evidence="16">
    <location>
        <position position="173"/>
    </location>
</feature>
<keyword evidence="8 16" id="KW-0274">FAD</keyword>
<dbReference type="GO" id="GO:0071949">
    <property type="term" value="F:FAD binding"/>
    <property type="evidence" value="ECO:0007669"/>
    <property type="project" value="InterPro"/>
</dbReference>
<accession>A0A212JHH3</accession>
<evidence type="ECO:0000256" key="8">
    <source>
        <dbReference type="ARBA" id="ARBA00022827"/>
    </source>
</evidence>
<evidence type="ECO:0000256" key="9">
    <source>
        <dbReference type="ARBA" id="ARBA00022857"/>
    </source>
</evidence>
<evidence type="ECO:0000256" key="12">
    <source>
        <dbReference type="ARBA" id="ARBA00023002"/>
    </source>
</evidence>
<evidence type="ECO:0000256" key="3">
    <source>
        <dbReference type="ARBA" id="ARBA00004496"/>
    </source>
</evidence>
<keyword evidence="14 16" id="KW-0961">Cell wall biogenesis/degradation</keyword>
<dbReference type="InterPro" id="IPR016169">
    <property type="entry name" value="FAD-bd_PCMH_sub2"/>
</dbReference>
<feature type="active site" description="Proton donor" evidence="16">
    <location>
        <position position="225"/>
    </location>
</feature>
<dbReference type="Gene3D" id="3.30.465.10">
    <property type="match status" value="1"/>
</dbReference>
<keyword evidence="12 16" id="KW-0560">Oxidoreductase</keyword>
<comment type="catalytic activity">
    <reaction evidence="15 16">
        <text>UDP-N-acetyl-alpha-D-muramate + NADP(+) = UDP-N-acetyl-3-O-(1-carboxyvinyl)-alpha-D-glucosamine + NADPH + H(+)</text>
        <dbReference type="Rhea" id="RHEA:12248"/>
        <dbReference type="ChEBI" id="CHEBI:15378"/>
        <dbReference type="ChEBI" id="CHEBI:57783"/>
        <dbReference type="ChEBI" id="CHEBI:58349"/>
        <dbReference type="ChEBI" id="CHEBI:68483"/>
        <dbReference type="ChEBI" id="CHEBI:70757"/>
        <dbReference type="EC" id="1.3.1.98"/>
    </reaction>
</comment>
<reference evidence="18" key="1">
    <citation type="submission" date="2016-04" db="EMBL/GenBank/DDBJ databases">
        <authorList>
            <person name="Evans L.H."/>
            <person name="Alamgir A."/>
            <person name="Owens N."/>
            <person name="Weber N.D."/>
            <person name="Virtaneva K."/>
            <person name="Barbian K."/>
            <person name="Babar A."/>
            <person name="Rosenke K."/>
        </authorList>
    </citation>
    <scope>NUCLEOTIDE SEQUENCE</scope>
    <source>
        <strain evidence="18">86</strain>
    </source>
</reference>
<dbReference type="AlphaFoldDB" id="A0A212JHH3"/>
<evidence type="ECO:0000256" key="7">
    <source>
        <dbReference type="ARBA" id="ARBA00022630"/>
    </source>
</evidence>
<dbReference type="InterPro" id="IPR016166">
    <property type="entry name" value="FAD-bd_PCMH"/>
</dbReference>
<evidence type="ECO:0000256" key="6">
    <source>
        <dbReference type="ARBA" id="ARBA00022618"/>
    </source>
</evidence>
<keyword evidence="13 16" id="KW-0131">Cell cycle</keyword>
<evidence type="ECO:0000256" key="5">
    <source>
        <dbReference type="ARBA" id="ARBA00022490"/>
    </source>
</evidence>
<evidence type="ECO:0000256" key="4">
    <source>
        <dbReference type="ARBA" id="ARBA00004752"/>
    </source>
</evidence>
<dbReference type="GO" id="GO:0005829">
    <property type="term" value="C:cytosol"/>
    <property type="evidence" value="ECO:0007669"/>
    <property type="project" value="TreeGrafter"/>
</dbReference>
<dbReference type="SUPFAM" id="SSF56176">
    <property type="entry name" value="FAD-binding/transporter-associated domain-like"/>
    <property type="match status" value="1"/>
</dbReference>
<dbReference type="InterPro" id="IPR011601">
    <property type="entry name" value="MurB_C"/>
</dbReference>
<dbReference type="PANTHER" id="PTHR21071">
    <property type="entry name" value="UDP-N-ACETYLENOLPYRUVOYLGLUCOSAMINE REDUCTASE"/>
    <property type="match status" value="1"/>
</dbReference>
<evidence type="ECO:0000256" key="10">
    <source>
        <dbReference type="ARBA" id="ARBA00022960"/>
    </source>
</evidence>
<dbReference type="InterPro" id="IPR036318">
    <property type="entry name" value="FAD-bd_PCMH-like_sf"/>
</dbReference>
<evidence type="ECO:0000256" key="1">
    <source>
        <dbReference type="ARBA" id="ARBA00001974"/>
    </source>
</evidence>
<dbReference type="HAMAP" id="MF_00037">
    <property type="entry name" value="MurB"/>
    <property type="match status" value="1"/>
</dbReference>
<dbReference type="NCBIfam" id="TIGR00179">
    <property type="entry name" value="murB"/>
    <property type="match status" value="1"/>
</dbReference>
<keyword evidence="5 16" id="KW-0963">Cytoplasm</keyword>
<dbReference type="PROSITE" id="PS51387">
    <property type="entry name" value="FAD_PCMH"/>
    <property type="match status" value="1"/>
</dbReference>
<keyword evidence="11 16" id="KW-0573">Peptidoglycan synthesis</keyword>
<evidence type="ECO:0000256" key="15">
    <source>
        <dbReference type="ARBA" id="ARBA00048914"/>
    </source>
</evidence>
<sequence length="301" mass="31061">MAAQGLTILEGERAPAMAERTTLRLGGPVMGEAVLTEPAAAALLPGIAKRLGGRLACLGAGSNILAGEGPLDLVLVKNGMAPDISVLGDDGKTATLRASGSARLPVLLGRAAALDLGGLEGLSGIPGSVGGAVAMNAGSYGQCIADSLTALEIVTGEGEVRRFGREAVAFGYRAMDLPEVKGWWMVTAAEFRLTREEAGAVREKSRELLDKKRATQPVTAASAGCVFKNPSPEQPAGKLLDAAGFKGKRLGGMIFSPLHANFLVNEGRGTSTEALELMDMAKQAVFAASGIILEPEVRIWV</sequence>
<feature type="domain" description="FAD-binding PCMH-type" evidence="17">
    <location>
        <begin position="24"/>
        <end position="196"/>
    </location>
</feature>
<dbReference type="InterPro" id="IPR003170">
    <property type="entry name" value="MurB"/>
</dbReference>
<proteinExistence type="inferred from homology"/>
<dbReference type="SUPFAM" id="SSF56194">
    <property type="entry name" value="Uridine diphospho-N-Acetylenolpyruvylglucosamine reductase, MurB, C-terminal domain"/>
    <property type="match status" value="1"/>
</dbReference>
<comment type="cofactor">
    <cofactor evidence="1 16">
        <name>FAD</name>
        <dbReference type="ChEBI" id="CHEBI:57692"/>
    </cofactor>
</comment>
<evidence type="ECO:0000256" key="2">
    <source>
        <dbReference type="ARBA" id="ARBA00003921"/>
    </source>
</evidence>
<evidence type="ECO:0000256" key="14">
    <source>
        <dbReference type="ARBA" id="ARBA00023316"/>
    </source>
</evidence>
<dbReference type="EMBL" id="FLUQ01000001">
    <property type="protein sequence ID" value="SBV98877.1"/>
    <property type="molecule type" value="Genomic_DNA"/>
</dbReference>
<dbReference type="PANTHER" id="PTHR21071:SF4">
    <property type="entry name" value="UDP-N-ACETYLENOLPYRUVOYLGLUCOSAMINE REDUCTASE"/>
    <property type="match status" value="1"/>
</dbReference>
<evidence type="ECO:0000256" key="11">
    <source>
        <dbReference type="ARBA" id="ARBA00022984"/>
    </source>
</evidence>
<keyword evidence="10 16" id="KW-0133">Cell shape</keyword>
<comment type="function">
    <text evidence="2 16">Cell wall formation.</text>
</comment>
<gene>
    <name evidence="16 18" type="primary">murB</name>
    <name evidence="18" type="ORF">KL86DPRO_11462</name>
</gene>
<comment type="similarity">
    <text evidence="16">Belongs to the MurB family.</text>
</comment>
<dbReference type="Pfam" id="PF02873">
    <property type="entry name" value="MurB_C"/>
    <property type="match status" value="1"/>
</dbReference>
<evidence type="ECO:0000259" key="17">
    <source>
        <dbReference type="PROSITE" id="PS51387"/>
    </source>
</evidence>
<feature type="active site" evidence="16">
    <location>
        <position position="296"/>
    </location>
</feature>
<keyword evidence="7 16" id="KW-0285">Flavoprotein</keyword>
<evidence type="ECO:0000256" key="16">
    <source>
        <dbReference type="HAMAP-Rule" id="MF_00037"/>
    </source>
</evidence>
<evidence type="ECO:0000256" key="13">
    <source>
        <dbReference type="ARBA" id="ARBA00023306"/>
    </source>
</evidence>
<dbReference type="Pfam" id="PF01565">
    <property type="entry name" value="FAD_binding_4"/>
    <property type="match status" value="1"/>
</dbReference>
<evidence type="ECO:0000313" key="18">
    <source>
        <dbReference type="EMBL" id="SBV98877.1"/>
    </source>
</evidence>
<dbReference type="UniPathway" id="UPA00219"/>